<accession>A0A8A1LRN1</accession>
<sequence>MINKILSEEMSYIKNLVTSCSLTLAISHYIKLSNAAPVAEWLMRPPGSTLAWGPKVRGFETHRGIPNLEPLFSSLNKEM</sequence>
<reference evidence="1" key="1">
    <citation type="submission" date="2021-01" db="EMBL/GenBank/DDBJ databases">
        <title>Chromosome-level genome assembly of a human fungal pathogen reveals clustering of transcriptionally co-regulated genes.</title>
        <authorList>
            <person name="Voorhies M."/>
            <person name="Cohen S."/>
            <person name="Shea T.P."/>
            <person name="Petrus S."/>
            <person name="Munoz J.F."/>
            <person name="Poplawski S."/>
            <person name="Goldman W.E."/>
            <person name="Michael T."/>
            <person name="Cuomo C.A."/>
            <person name="Sil A."/>
            <person name="Beyhan S."/>
        </authorList>
    </citation>
    <scope>NUCLEOTIDE SEQUENCE</scope>
    <source>
        <strain evidence="1">H88</strain>
    </source>
</reference>
<evidence type="ECO:0000313" key="2">
    <source>
        <dbReference type="Proteomes" id="UP000663419"/>
    </source>
</evidence>
<gene>
    <name evidence="1" type="ORF">I7I53_04044</name>
</gene>
<dbReference type="EMBL" id="CP069105">
    <property type="protein sequence ID" value="QSS56000.1"/>
    <property type="molecule type" value="Genomic_DNA"/>
</dbReference>
<evidence type="ECO:0000313" key="1">
    <source>
        <dbReference type="EMBL" id="QSS56000.1"/>
    </source>
</evidence>
<name>A0A8A1LRN1_AJEC8</name>
<dbReference type="AlphaFoldDB" id="A0A8A1LRN1"/>
<protein>
    <submittedName>
        <fullName evidence="1">Uncharacterized protein</fullName>
    </submittedName>
</protein>
<proteinExistence type="predicted"/>
<dbReference type="VEuPathDB" id="FungiDB:I7I53_04044"/>
<organism evidence="1 2">
    <name type="scientific">Ajellomyces capsulatus (strain H88)</name>
    <name type="common">Darling's disease fungus</name>
    <name type="synonym">Histoplasma capsulatum</name>
    <dbReference type="NCBI Taxonomy" id="544711"/>
    <lineage>
        <taxon>Eukaryota</taxon>
        <taxon>Fungi</taxon>
        <taxon>Dikarya</taxon>
        <taxon>Ascomycota</taxon>
        <taxon>Pezizomycotina</taxon>
        <taxon>Eurotiomycetes</taxon>
        <taxon>Eurotiomycetidae</taxon>
        <taxon>Onygenales</taxon>
        <taxon>Ajellomycetaceae</taxon>
        <taxon>Histoplasma</taxon>
    </lineage>
</organism>
<dbReference type="Proteomes" id="UP000663419">
    <property type="component" value="Chromosome 4"/>
</dbReference>